<dbReference type="PANTHER" id="PTHR43697">
    <property type="entry name" value="SERYL-TRNA SYNTHETASE"/>
    <property type="match status" value="1"/>
</dbReference>
<dbReference type="GO" id="GO:0000166">
    <property type="term" value="F:nucleotide binding"/>
    <property type="evidence" value="ECO:0007669"/>
    <property type="project" value="InterPro"/>
</dbReference>
<evidence type="ECO:0000313" key="8">
    <source>
        <dbReference type="EMBL" id="HIS67254.1"/>
    </source>
</evidence>
<comment type="catalytic activity">
    <reaction evidence="4">
        <text>tRNA(Sec) + L-serine + ATP = L-seryl-tRNA(Sec) + AMP + diphosphate + H(+)</text>
        <dbReference type="Rhea" id="RHEA:42580"/>
        <dbReference type="Rhea" id="RHEA-COMP:9742"/>
        <dbReference type="Rhea" id="RHEA-COMP:10128"/>
        <dbReference type="ChEBI" id="CHEBI:15378"/>
        <dbReference type="ChEBI" id="CHEBI:30616"/>
        <dbReference type="ChEBI" id="CHEBI:33019"/>
        <dbReference type="ChEBI" id="CHEBI:33384"/>
        <dbReference type="ChEBI" id="CHEBI:78442"/>
        <dbReference type="ChEBI" id="CHEBI:78533"/>
        <dbReference type="ChEBI" id="CHEBI:456215"/>
        <dbReference type="EC" id="6.1.1.11"/>
    </reaction>
</comment>
<dbReference type="Gene3D" id="1.10.287.40">
    <property type="entry name" value="Serine-tRNA synthetase, tRNA binding domain"/>
    <property type="match status" value="1"/>
</dbReference>
<keyword evidence="2" id="KW-0963">Cytoplasm</keyword>
<dbReference type="PANTHER" id="PTHR43697:SF1">
    <property type="entry name" value="SERINE--TRNA LIGASE"/>
    <property type="match status" value="1"/>
</dbReference>
<evidence type="ECO:0000256" key="1">
    <source>
        <dbReference type="ARBA" id="ARBA00010728"/>
    </source>
</evidence>
<dbReference type="Proteomes" id="UP000824001">
    <property type="component" value="Unassembled WGS sequence"/>
</dbReference>
<evidence type="ECO:0000256" key="4">
    <source>
        <dbReference type="ARBA" id="ARBA00047929"/>
    </source>
</evidence>
<comment type="catalytic activity">
    <reaction evidence="5">
        <text>tRNA(Ser) + L-serine + ATP = L-seryl-tRNA(Ser) + AMP + diphosphate + H(+)</text>
        <dbReference type="Rhea" id="RHEA:12292"/>
        <dbReference type="Rhea" id="RHEA-COMP:9669"/>
        <dbReference type="Rhea" id="RHEA-COMP:9703"/>
        <dbReference type="ChEBI" id="CHEBI:15378"/>
        <dbReference type="ChEBI" id="CHEBI:30616"/>
        <dbReference type="ChEBI" id="CHEBI:33019"/>
        <dbReference type="ChEBI" id="CHEBI:33384"/>
        <dbReference type="ChEBI" id="CHEBI:78442"/>
        <dbReference type="ChEBI" id="CHEBI:78533"/>
        <dbReference type="ChEBI" id="CHEBI:456215"/>
        <dbReference type="EC" id="6.1.1.11"/>
    </reaction>
</comment>
<comment type="caution">
    <text evidence="8">The sequence shown here is derived from an EMBL/GenBank/DDBJ whole genome shotgun (WGS) entry which is preliminary data.</text>
</comment>
<keyword evidence="6" id="KW-0175">Coiled coil</keyword>
<feature type="domain" description="Serine-tRNA synthetase type1 N-terminal" evidence="7">
    <location>
        <begin position="1"/>
        <end position="116"/>
    </location>
</feature>
<reference evidence="8" key="2">
    <citation type="journal article" date="2021" name="PeerJ">
        <title>Extensive microbial diversity within the chicken gut microbiome revealed by metagenomics and culture.</title>
        <authorList>
            <person name="Gilroy R."/>
            <person name="Ravi A."/>
            <person name="Getino M."/>
            <person name="Pursley I."/>
            <person name="Horton D.L."/>
            <person name="Alikhan N.F."/>
            <person name="Baker D."/>
            <person name="Gharbi K."/>
            <person name="Hall N."/>
            <person name="Watson M."/>
            <person name="Adriaenssens E.M."/>
            <person name="Foster-Nyarko E."/>
            <person name="Jarju S."/>
            <person name="Secka A."/>
            <person name="Antonio M."/>
            <person name="Oren A."/>
            <person name="Chaudhuri R.R."/>
            <person name="La Ragione R."/>
            <person name="Hildebrand F."/>
            <person name="Pallen M.J."/>
        </authorList>
    </citation>
    <scope>NUCLEOTIDE SEQUENCE</scope>
    <source>
        <strain evidence="8">ChiHjej10B9-9673</strain>
    </source>
</reference>
<evidence type="ECO:0000256" key="6">
    <source>
        <dbReference type="SAM" id="Coils"/>
    </source>
</evidence>
<dbReference type="GO" id="GO:0004828">
    <property type="term" value="F:serine-tRNA ligase activity"/>
    <property type="evidence" value="ECO:0007669"/>
    <property type="project" value="UniProtKB-EC"/>
</dbReference>
<evidence type="ECO:0000259" key="7">
    <source>
        <dbReference type="Pfam" id="PF02403"/>
    </source>
</evidence>
<dbReference type="InterPro" id="IPR010978">
    <property type="entry name" value="tRNA-bd_arm"/>
</dbReference>
<evidence type="ECO:0000313" key="9">
    <source>
        <dbReference type="Proteomes" id="UP000824001"/>
    </source>
</evidence>
<feature type="coiled-coil region" evidence="6">
    <location>
        <begin position="40"/>
        <end position="112"/>
    </location>
</feature>
<feature type="non-terminal residue" evidence="8">
    <location>
        <position position="128"/>
    </location>
</feature>
<evidence type="ECO:0000256" key="5">
    <source>
        <dbReference type="ARBA" id="ARBA00048823"/>
    </source>
</evidence>
<name>A0A9D1JWH6_9FIRM</name>
<dbReference type="InterPro" id="IPR015866">
    <property type="entry name" value="Ser-tRNA-synth_1_N"/>
</dbReference>
<dbReference type="AlphaFoldDB" id="A0A9D1JWH6"/>
<evidence type="ECO:0000256" key="3">
    <source>
        <dbReference type="ARBA" id="ARBA00022917"/>
    </source>
</evidence>
<organism evidence="8 9">
    <name type="scientific">Candidatus Scatomorpha merdipullorum</name>
    <dbReference type="NCBI Taxonomy" id="2840927"/>
    <lineage>
        <taxon>Bacteria</taxon>
        <taxon>Bacillati</taxon>
        <taxon>Bacillota</taxon>
        <taxon>Clostridia</taxon>
        <taxon>Eubacteriales</taxon>
        <taxon>Candidatus Scatomorpha</taxon>
    </lineage>
</organism>
<dbReference type="EMBL" id="DVJK01000192">
    <property type="protein sequence ID" value="HIS67254.1"/>
    <property type="molecule type" value="Genomic_DNA"/>
</dbReference>
<reference evidence="8" key="1">
    <citation type="submission" date="2020-10" db="EMBL/GenBank/DDBJ databases">
        <authorList>
            <person name="Gilroy R."/>
        </authorList>
    </citation>
    <scope>NUCLEOTIDE SEQUENCE</scope>
    <source>
        <strain evidence="8">ChiHjej10B9-9673</strain>
    </source>
</reference>
<protein>
    <submittedName>
        <fullName evidence="8">Serine--tRNA ligase</fullName>
    </submittedName>
</protein>
<proteinExistence type="inferred from homology"/>
<gene>
    <name evidence="8" type="ORF">IAC18_06790</name>
</gene>
<dbReference type="Pfam" id="PF02403">
    <property type="entry name" value="Seryl_tRNA_N"/>
    <property type="match status" value="1"/>
</dbReference>
<accession>A0A9D1JWH6</accession>
<dbReference type="InterPro" id="IPR042103">
    <property type="entry name" value="SerRS_1_N_sf"/>
</dbReference>
<keyword evidence="3" id="KW-0648">Protein biosynthesis</keyword>
<dbReference type="GO" id="GO:0006412">
    <property type="term" value="P:translation"/>
    <property type="evidence" value="ECO:0007669"/>
    <property type="project" value="UniProtKB-KW"/>
</dbReference>
<keyword evidence="8" id="KW-0436">Ligase</keyword>
<evidence type="ECO:0000256" key="2">
    <source>
        <dbReference type="ARBA" id="ARBA00022490"/>
    </source>
</evidence>
<dbReference type="SUPFAM" id="SSF46589">
    <property type="entry name" value="tRNA-binding arm"/>
    <property type="match status" value="1"/>
</dbReference>
<comment type="similarity">
    <text evidence="1">Belongs to the class-II aminoacyl-tRNA synthetase family. Type-1 seryl-tRNA synthetase subfamily.</text>
</comment>
<sequence>MLDIKFVRENPDAVKENIKKKFQDEKLPLVDEVIQLDAMARAAITEASELRAQRNALSKEVGKLMGQAKKDPSKLAEAEEVKAKVKAQADRLSELEAQEAELNEKLRSIMLRIPQMIDPSVPIGPDDS</sequence>